<dbReference type="Pfam" id="PF09517">
    <property type="entry name" value="RE_Eco29kI"/>
    <property type="match status" value="1"/>
</dbReference>
<sequence>MSAVYNPLDKINLGKSVAEALLDQPHHPLGNVPSFEGAGIYVIYYSGGFPAYAELARENAEEPRWPIYIGKAVPAGARRGASLSASATGRALYNRICDHRDSIIAAEAGDGGLAIADFRVRYLAVDDIWIPLGESLLISTFKPVWNRMLDGFGNHDPGAGRYNGLRPLWDLLHPGRGWADKCRVREESRDEVAELVRTFLVDNPAPRSSHMKFGR</sequence>
<gene>
    <name evidence="1" type="ORF">CVN68_11575</name>
</gene>
<dbReference type="KEGG" id="sphc:CVN68_11575"/>
<organism evidence="1 2">
    <name type="scientific">Sphingomonas psychrotolerans</name>
    <dbReference type="NCBI Taxonomy" id="1327635"/>
    <lineage>
        <taxon>Bacteria</taxon>
        <taxon>Pseudomonadati</taxon>
        <taxon>Pseudomonadota</taxon>
        <taxon>Alphaproteobacteria</taxon>
        <taxon>Sphingomonadales</taxon>
        <taxon>Sphingomonadaceae</taxon>
        <taxon>Sphingomonas</taxon>
    </lineage>
</organism>
<dbReference type="Proteomes" id="UP000229081">
    <property type="component" value="Chromosome"/>
</dbReference>
<name>A0A2K8MHR5_9SPHN</name>
<dbReference type="REBASE" id="227948">
    <property type="entry name" value="SspCra20ORF11580P"/>
</dbReference>
<dbReference type="OrthoDB" id="4187639at2"/>
<evidence type="ECO:0000313" key="2">
    <source>
        <dbReference type="Proteomes" id="UP000229081"/>
    </source>
</evidence>
<keyword evidence="2" id="KW-1185">Reference proteome</keyword>
<reference evidence="1 2" key="1">
    <citation type="submission" date="2017-11" db="EMBL/GenBank/DDBJ databases">
        <title>Complete genome sequence of Sphingomonas sp. Strain Cra20, a psychrotolerant potential plant growth promoting rhizobacteria.</title>
        <authorList>
            <person name="Luo Y."/>
        </authorList>
    </citation>
    <scope>NUCLEOTIDE SEQUENCE [LARGE SCALE GENOMIC DNA]</scope>
    <source>
        <strain evidence="1 2">Cra20</strain>
    </source>
</reference>
<dbReference type="RefSeq" id="WP_100282341.1">
    <property type="nucleotide sequence ID" value="NZ_CP024923.1"/>
</dbReference>
<evidence type="ECO:0000313" key="1">
    <source>
        <dbReference type="EMBL" id="ATY32534.1"/>
    </source>
</evidence>
<protein>
    <submittedName>
        <fullName evidence="1">Restriction endonuclease</fullName>
    </submittedName>
</protein>
<dbReference type="GO" id="GO:0004519">
    <property type="term" value="F:endonuclease activity"/>
    <property type="evidence" value="ECO:0007669"/>
    <property type="project" value="UniProtKB-KW"/>
</dbReference>
<keyword evidence="1" id="KW-0255">Endonuclease</keyword>
<keyword evidence="1" id="KW-0378">Hydrolase</keyword>
<accession>A0A2K8MHR5</accession>
<dbReference type="EMBL" id="CP024923">
    <property type="protein sequence ID" value="ATY32534.1"/>
    <property type="molecule type" value="Genomic_DNA"/>
</dbReference>
<proteinExistence type="predicted"/>
<keyword evidence="1" id="KW-0540">Nuclease</keyword>
<dbReference type="InterPro" id="IPR018575">
    <property type="entry name" value="Restrct_endonuc_II_Eco29kI"/>
</dbReference>
<dbReference type="AlphaFoldDB" id="A0A2K8MHR5"/>